<keyword evidence="3" id="KW-1185">Reference proteome</keyword>
<dbReference type="Pfam" id="PF08534">
    <property type="entry name" value="Redoxin"/>
    <property type="match status" value="1"/>
</dbReference>
<dbReference type="AlphaFoldDB" id="A0A7S9L1T7"/>
<evidence type="ECO:0000259" key="1">
    <source>
        <dbReference type="PROSITE" id="PS51352"/>
    </source>
</evidence>
<name>A0A7S9L1T7_9SPHI</name>
<dbReference type="EMBL" id="CP064939">
    <property type="protein sequence ID" value="QPH40556.1"/>
    <property type="molecule type" value="Genomic_DNA"/>
</dbReference>
<dbReference type="Gene3D" id="3.40.30.10">
    <property type="entry name" value="Glutaredoxin"/>
    <property type="match status" value="1"/>
</dbReference>
<feature type="domain" description="Thioredoxin" evidence="1">
    <location>
        <begin position="50"/>
        <end position="202"/>
    </location>
</feature>
<dbReference type="PANTHER" id="PTHR42852">
    <property type="entry name" value="THIOL:DISULFIDE INTERCHANGE PROTEIN DSBE"/>
    <property type="match status" value="1"/>
</dbReference>
<dbReference type="PROSITE" id="PS51352">
    <property type="entry name" value="THIOREDOXIN_2"/>
    <property type="match status" value="1"/>
</dbReference>
<dbReference type="InterPro" id="IPR050553">
    <property type="entry name" value="Thioredoxin_ResA/DsbE_sf"/>
</dbReference>
<gene>
    <name evidence="2" type="ORF">IZT61_04550</name>
</gene>
<protein>
    <submittedName>
        <fullName evidence="2">Redoxin family protein</fullName>
    </submittedName>
</protein>
<dbReference type="InterPro" id="IPR013740">
    <property type="entry name" value="Redoxin"/>
</dbReference>
<dbReference type="SUPFAM" id="SSF52833">
    <property type="entry name" value="Thioredoxin-like"/>
    <property type="match status" value="1"/>
</dbReference>
<dbReference type="CDD" id="cd02966">
    <property type="entry name" value="TlpA_like_family"/>
    <property type="match status" value="1"/>
</dbReference>
<accession>A0A7S9L1T7</accession>
<evidence type="ECO:0000313" key="3">
    <source>
        <dbReference type="Proteomes" id="UP000594759"/>
    </source>
</evidence>
<dbReference type="KEGG" id="pex:IZT61_04550"/>
<sequence>MNQTTISIVRGFFCSKFCDGIFKILIFFLLVPALSANRAAAQEPDQAIGLSVGQALPDSLFHAELKLLGARVGTSLRLADFKGKPLILDFWASWCGSCIKSLPHVDSLLKVNGQELRIVLVNSSARDRGEGKLALFVSSFLKDHEGFSVPFVAQPELFSEYFKIRRLPCYVWVGSDGRIKAVSGYGTLNQQNVRRFLDGEQVVIGKEGM</sequence>
<dbReference type="GO" id="GO:0016491">
    <property type="term" value="F:oxidoreductase activity"/>
    <property type="evidence" value="ECO:0007669"/>
    <property type="project" value="InterPro"/>
</dbReference>
<organism evidence="2 3">
    <name type="scientific">Pedobacter endophyticus</name>
    <dbReference type="NCBI Taxonomy" id="2789740"/>
    <lineage>
        <taxon>Bacteria</taxon>
        <taxon>Pseudomonadati</taxon>
        <taxon>Bacteroidota</taxon>
        <taxon>Sphingobacteriia</taxon>
        <taxon>Sphingobacteriales</taxon>
        <taxon>Sphingobacteriaceae</taxon>
        <taxon>Pedobacter</taxon>
    </lineage>
</organism>
<dbReference type="InterPro" id="IPR013766">
    <property type="entry name" value="Thioredoxin_domain"/>
</dbReference>
<evidence type="ECO:0000313" key="2">
    <source>
        <dbReference type="EMBL" id="QPH40556.1"/>
    </source>
</evidence>
<dbReference type="Proteomes" id="UP000594759">
    <property type="component" value="Chromosome"/>
</dbReference>
<dbReference type="PANTHER" id="PTHR42852:SF13">
    <property type="entry name" value="PROTEIN DIPZ"/>
    <property type="match status" value="1"/>
</dbReference>
<reference evidence="2 3" key="1">
    <citation type="submission" date="2020-11" db="EMBL/GenBank/DDBJ databases">
        <title>Pedobacter endophytica, an endophytic bacteria isolated form Carex pumila.</title>
        <authorList>
            <person name="Peng Y."/>
            <person name="Jiang L."/>
            <person name="Lee J."/>
        </authorList>
    </citation>
    <scope>NUCLEOTIDE SEQUENCE [LARGE SCALE GENOMIC DNA]</scope>
    <source>
        <strain evidence="2 3">JBR3-12</strain>
    </source>
</reference>
<dbReference type="InterPro" id="IPR036249">
    <property type="entry name" value="Thioredoxin-like_sf"/>
</dbReference>
<dbReference type="RefSeq" id="WP_196100010.1">
    <property type="nucleotide sequence ID" value="NZ_CP064939.1"/>
</dbReference>
<proteinExistence type="predicted"/>